<dbReference type="InterPro" id="IPR045052">
    <property type="entry name" value="Copine"/>
</dbReference>
<dbReference type="InterPro" id="IPR035892">
    <property type="entry name" value="C2_domain_sf"/>
</dbReference>
<evidence type="ECO:0000313" key="3">
    <source>
        <dbReference type="Proteomes" id="UP001249851"/>
    </source>
</evidence>
<proteinExistence type="predicted"/>
<dbReference type="PANTHER" id="PTHR10857:SF106">
    <property type="entry name" value="C2 DOMAIN-CONTAINING PROTEIN"/>
    <property type="match status" value="1"/>
</dbReference>
<dbReference type="GO" id="GO:0005886">
    <property type="term" value="C:plasma membrane"/>
    <property type="evidence" value="ECO:0007669"/>
    <property type="project" value="TreeGrafter"/>
</dbReference>
<name>A0AAD9VFN2_ACRCE</name>
<dbReference type="PANTHER" id="PTHR10857">
    <property type="entry name" value="COPINE"/>
    <property type="match status" value="1"/>
</dbReference>
<keyword evidence="3" id="KW-1185">Reference proteome</keyword>
<dbReference type="PROSITE" id="PS50004">
    <property type="entry name" value="C2"/>
    <property type="match status" value="1"/>
</dbReference>
<dbReference type="InterPro" id="IPR037768">
    <property type="entry name" value="C2B_Copine"/>
</dbReference>
<dbReference type="CDD" id="cd04048">
    <property type="entry name" value="C2A_Copine"/>
    <property type="match status" value="1"/>
</dbReference>
<protein>
    <submittedName>
        <fullName evidence="2">Copine-1</fullName>
    </submittedName>
</protein>
<dbReference type="Proteomes" id="UP001249851">
    <property type="component" value="Unassembled WGS sequence"/>
</dbReference>
<accession>A0AAD9VFN2</accession>
<dbReference type="SMART" id="SM00239">
    <property type="entry name" value="C2"/>
    <property type="match status" value="2"/>
</dbReference>
<gene>
    <name evidence="2" type="ORF">P5673_001699</name>
</gene>
<reference evidence="2" key="1">
    <citation type="journal article" date="2023" name="G3 (Bethesda)">
        <title>Whole genome assembly and annotation of the endangered Caribbean coral Acropora cervicornis.</title>
        <authorList>
            <person name="Selwyn J.D."/>
            <person name="Vollmer S.V."/>
        </authorList>
    </citation>
    <scope>NUCLEOTIDE SEQUENCE</scope>
    <source>
        <strain evidence="2">K2</strain>
    </source>
</reference>
<evidence type="ECO:0000313" key="2">
    <source>
        <dbReference type="EMBL" id="KAK2572719.1"/>
    </source>
</evidence>
<dbReference type="GO" id="GO:0071277">
    <property type="term" value="P:cellular response to calcium ion"/>
    <property type="evidence" value="ECO:0007669"/>
    <property type="project" value="TreeGrafter"/>
</dbReference>
<dbReference type="Pfam" id="PF07002">
    <property type="entry name" value="Copine"/>
    <property type="match status" value="2"/>
</dbReference>
<dbReference type="EMBL" id="JARQWQ010000003">
    <property type="protein sequence ID" value="KAK2572719.1"/>
    <property type="molecule type" value="Genomic_DNA"/>
</dbReference>
<comment type="caution">
    <text evidence="2">The sequence shown here is derived from an EMBL/GenBank/DDBJ whole genome shotgun (WGS) entry which is preliminary data.</text>
</comment>
<organism evidence="2 3">
    <name type="scientific">Acropora cervicornis</name>
    <name type="common">Staghorn coral</name>
    <dbReference type="NCBI Taxonomy" id="6130"/>
    <lineage>
        <taxon>Eukaryota</taxon>
        <taxon>Metazoa</taxon>
        <taxon>Cnidaria</taxon>
        <taxon>Anthozoa</taxon>
        <taxon>Hexacorallia</taxon>
        <taxon>Scleractinia</taxon>
        <taxon>Astrocoeniina</taxon>
        <taxon>Acroporidae</taxon>
        <taxon>Acropora</taxon>
    </lineage>
</organism>
<sequence length="607" mass="68467">MASKEEENKSTISLRNYHLASEGRHTAGKAWHSDARGGVLTQSSTLNTNAFQTKRKLELFLRCTDLVLLDSFTKSDPMCVLYVKKFGQWMEYGRTESIPNCLQPKFVETFIIEANKTMYSRLRFSVFDLANFTSKDLRKHDFIGSFEIEMESLLDSVKAGSMVRTLRLPGDIKSRGYVHVYVEDVIDSRTNVRLHFGAINLAKKGLLGKCDAFFEVNRWICNVSRFHPVYRSEIVTRTAAPKWAPFDISLQKLCNDNVDGQILVSCWHFSNSGNHSILGEARLPIKTLFHRTIRQVDIVNPVKQNKNKRYSNSGTLRILHCHVDKQFSLVDYVRGNCVIRMVCALDFTMSNGTPLTKGSLHTSDEEKNEYVRTLAYLGKVLATFGEDHKIPAYGFGAKAASTGPLPYIIIDAYWKRLEDVSLGGPTYLAPVVQEIAAYAEKEVSQSSQHYTIGLVIVDGIVNDVDNLIEKLIDIGHLPLSIVVEELFSKNRRQLRSKEGKTLVRNNTDFLSVRRHANNLGNNDSTAREIFANISQQIVTFFKSKTIVPNLPTKWNIKQPWDDWNATSELTTSRPSSPRMRKISQNVTARCPTCGSVIEPGGINKISG</sequence>
<dbReference type="Gene3D" id="2.60.40.150">
    <property type="entry name" value="C2 domain"/>
    <property type="match status" value="2"/>
</dbReference>
<evidence type="ECO:0000259" key="1">
    <source>
        <dbReference type="PROSITE" id="PS50004"/>
    </source>
</evidence>
<dbReference type="AlphaFoldDB" id="A0AAD9VFN2"/>
<dbReference type="Pfam" id="PF00168">
    <property type="entry name" value="C2"/>
    <property type="match status" value="2"/>
</dbReference>
<dbReference type="GO" id="GO:0005544">
    <property type="term" value="F:calcium-dependent phospholipid binding"/>
    <property type="evidence" value="ECO:0007669"/>
    <property type="project" value="InterPro"/>
</dbReference>
<reference evidence="2" key="2">
    <citation type="journal article" date="2023" name="Science">
        <title>Genomic signatures of disease resistance in endangered staghorn corals.</title>
        <authorList>
            <person name="Vollmer S.V."/>
            <person name="Selwyn J.D."/>
            <person name="Despard B.A."/>
            <person name="Roesel C.L."/>
        </authorList>
    </citation>
    <scope>NUCLEOTIDE SEQUENCE</scope>
    <source>
        <strain evidence="2">K2</strain>
    </source>
</reference>
<feature type="domain" description="C2" evidence="1">
    <location>
        <begin position="36"/>
        <end position="166"/>
    </location>
</feature>
<dbReference type="InterPro" id="IPR010734">
    <property type="entry name" value="Copine_C"/>
</dbReference>
<dbReference type="CDD" id="cd04047">
    <property type="entry name" value="C2B_Copine"/>
    <property type="match status" value="1"/>
</dbReference>
<dbReference type="InterPro" id="IPR000008">
    <property type="entry name" value="C2_dom"/>
</dbReference>
<dbReference type="SUPFAM" id="SSF49562">
    <property type="entry name" value="C2 domain (Calcium/lipid-binding domain, CaLB)"/>
    <property type="match status" value="2"/>
</dbReference>